<dbReference type="SUPFAM" id="SSF48179">
    <property type="entry name" value="6-phosphogluconate dehydrogenase C-terminal domain-like"/>
    <property type="match status" value="1"/>
</dbReference>
<dbReference type="GO" id="GO:0005737">
    <property type="term" value="C:cytoplasm"/>
    <property type="evidence" value="ECO:0007669"/>
    <property type="project" value="TreeGrafter"/>
</dbReference>
<dbReference type="PANTHER" id="PTHR21708:SF45">
    <property type="entry name" value="2-DEHYDROPANTOATE 2-REDUCTASE"/>
    <property type="match status" value="1"/>
</dbReference>
<name>A0A4S4N7D6_9RHOB</name>
<protein>
    <recommendedName>
        <fullName evidence="3">2-dehydropantoate 2-reductase</fullName>
        <ecNumber evidence="2">1.1.1.169</ecNumber>
    </recommendedName>
    <alternativeName>
        <fullName evidence="5">Ketopantoate reductase</fullName>
    </alternativeName>
</protein>
<dbReference type="SUPFAM" id="SSF51735">
    <property type="entry name" value="NAD(P)-binding Rossmann-fold domains"/>
    <property type="match status" value="1"/>
</dbReference>
<accession>A0A4S4N7D6</accession>
<dbReference type="InterPro" id="IPR013328">
    <property type="entry name" value="6PGD_dom2"/>
</dbReference>
<dbReference type="PANTHER" id="PTHR21708">
    <property type="entry name" value="PROBABLE 2-DEHYDROPANTOATE 2-REDUCTASE"/>
    <property type="match status" value="1"/>
</dbReference>
<evidence type="ECO:0000256" key="1">
    <source>
        <dbReference type="ARBA" id="ARBA00004994"/>
    </source>
</evidence>
<dbReference type="RefSeq" id="WP_136464586.1">
    <property type="nucleotide sequence ID" value="NZ_SRKY01000006.1"/>
</dbReference>
<dbReference type="InterPro" id="IPR051402">
    <property type="entry name" value="KPR-Related"/>
</dbReference>
<evidence type="ECO:0000259" key="7">
    <source>
        <dbReference type="Pfam" id="PF02558"/>
    </source>
</evidence>
<keyword evidence="10" id="KW-1185">Reference proteome</keyword>
<keyword evidence="4" id="KW-0566">Pantothenate biosynthesis</keyword>
<evidence type="ECO:0000256" key="6">
    <source>
        <dbReference type="ARBA" id="ARBA00048793"/>
    </source>
</evidence>
<feature type="domain" description="Ketopantoate reductase N-terminal" evidence="7">
    <location>
        <begin position="7"/>
        <end position="166"/>
    </location>
</feature>
<dbReference type="UniPathway" id="UPA00028">
    <property type="reaction ID" value="UER00004"/>
</dbReference>
<dbReference type="InterPro" id="IPR013332">
    <property type="entry name" value="KPR_N"/>
</dbReference>
<dbReference type="Gene3D" id="3.40.50.720">
    <property type="entry name" value="NAD(P)-binding Rossmann-like Domain"/>
    <property type="match status" value="1"/>
</dbReference>
<evidence type="ECO:0000256" key="3">
    <source>
        <dbReference type="ARBA" id="ARBA00019465"/>
    </source>
</evidence>
<feature type="domain" description="Ketopantoate reductase C-terminal" evidence="8">
    <location>
        <begin position="197"/>
        <end position="313"/>
    </location>
</feature>
<dbReference type="OrthoDB" id="9796561at2"/>
<dbReference type="GO" id="GO:0008677">
    <property type="term" value="F:2-dehydropantoate 2-reductase activity"/>
    <property type="evidence" value="ECO:0007669"/>
    <property type="project" value="UniProtKB-EC"/>
</dbReference>
<dbReference type="Gene3D" id="1.10.1040.10">
    <property type="entry name" value="N-(1-d-carboxylethyl)-l-norvaline Dehydrogenase, domain 2"/>
    <property type="match status" value="1"/>
</dbReference>
<reference evidence="9 10" key="1">
    <citation type="submission" date="2019-04" db="EMBL/GenBank/DDBJ databases">
        <title>Shimia ponticola sp. nov., isolated from seawater.</title>
        <authorList>
            <person name="Kim Y.-O."/>
            <person name="Yoon J.-H."/>
        </authorList>
    </citation>
    <scope>NUCLEOTIDE SEQUENCE [LARGE SCALE GENOMIC DNA]</scope>
    <source>
        <strain evidence="9 10">MYP11</strain>
    </source>
</reference>
<comment type="catalytic activity">
    <reaction evidence="6">
        <text>(R)-pantoate + NADP(+) = 2-dehydropantoate + NADPH + H(+)</text>
        <dbReference type="Rhea" id="RHEA:16233"/>
        <dbReference type="ChEBI" id="CHEBI:11561"/>
        <dbReference type="ChEBI" id="CHEBI:15378"/>
        <dbReference type="ChEBI" id="CHEBI:15980"/>
        <dbReference type="ChEBI" id="CHEBI:57783"/>
        <dbReference type="ChEBI" id="CHEBI:58349"/>
        <dbReference type="EC" id="1.1.1.169"/>
    </reaction>
</comment>
<dbReference type="InterPro" id="IPR008927">
    <property type="entry name" value="6-PGluconate_DH-like_C_sf"/>
</dbReference>
<proteinExistence type="predicted"/>
<dbReference type="Pfam" id="PF02558">
    <property type="entry name" value="ApbA"/>
    <property type="match status" value="1"/>
</dbReference>
<evidence type="ECO:0000256" key="5">
    <source>
        <dbReference type="ARBA" id="ARBA00032024"/>
    </source>
</evidence>
<sequence length="344" mass="35856">MSVPYKIGVIGAGNIGTAMAALLSRSGAEIHVTARGARLAQITQAGVELNDRGEIITARPKVCEAITEPMDALFVCVKSQSLASAIALNRAAIAPSTLVIPMVNGLPFWFYASADGMGHVPLLDPDRVLARTLSPAQVLGAVLLMTVQTDATGKATSSNTPTLSLGAVSDGTDEAAVTRLIALLETSGVRTDFDPAIRQKVLVKLLANFATNALSALTGAMLDDIGRDPALRSVATGLADEFRAWASREGYSLPPNAWLVDLLIDAGAFPTSMLQDALAGKPLELDAICRAPMDRARMGGGDMPIMGALLDRLAHAGHTPVPRSDIPAILRSLPLSPIPAQKTA</sequence>
<dbReference type="Proteomes" id="UP000306602">
    <property type="component" value="Unassembled WGS sequence"/>
</dbReference>
<dbReference type="Pfam" id="PF08546">
    <property type="entry name" value="ApbA_C"/>
    <property type="match status" value="1"/>
</dbReference>
<comment type="pathway">
    <text evidence="1">Cofactor biosynthesis; (R)-pantothenate biosynthesis; (R)-pantoate from 3-methyl-2-oxobutanoate: step 2/2.</text>
</comment>
<gene>
    <name evidence="9" type="ORF">E4Z66_18615</name>
</gene>
<comment type="caution">
    <text evidence="9">The sequence shown here is derived from an EMBL/GenBank/DDBJ whole genome shotgun (WGS) entry which is preliminary data.</text>
</comment>
<dbReference type="InterPro" id="IPR036291">
    <property type="entry name" value="NAD(P)-bd_dom_sf"/>
</dbReference>
<evidence type="ECO:0000256" key="4">
    <source>
        <dbReference type="ARBA" id="ARBA00022655"/>
    </source>
</evidence>
<evidence type="ECO:0000313" key="9">
    <source>
        <dbReference type="EMBL" id="THH34445.1"/>
    </source>
</evidence>
<dbReference type="InterPro" id="IPR013752">
    <property type="entry name" value="KPA_reductase"/>
</dbReference>
<dbReference type="EMBL" id="SRKY01000006">
    <property type="protein sequence ID" value="THH34445.1"/>
    <property type="molecule type" value="Genomic_DNA"/>
</dbReference>
<dbReference type="GO" id="GO:0015940">
    <property type="term" value="P:pantothenate biosynthetic process"/>
    <property type="evidence" value="ECO:0007669"/>
    <property type="project" value="UniProtKB-UniPathway"/>
</dbReference>
<evidence type="ECO:0000259" key="8">
    <source>
        <dbReference type="Pfam" id="PF08546"/>
    </source>
</evidence>
<dbReference type="EC" id="1.1.1.169" evidence="2"/>
<evidence type="ECO:0000256" key="2">
    <source>
        <dbReference type="ARBA" id="ARBA00013014"/>
    </source>
</evidence>
<organism evidence="9 10">
    <name type="scientific">Aliishimia ponticola</name>
    <dbReference type="NCBI Taxonomy" id="2499833"/>
    <lineage>
        <taxon>Bacteria</taxon>
        <taxon>Pseudomonadati</taxon>
        <taxon>Pseudomonadota</taxon>
        <taxon>Alphaproteobacteria</taxon>
        <taxon>Rhodobacterales</taxon>
        <taxon>Paracoccaceae</taxon>
        <taxon>Aliishimia</taxon>
    </lineage>
</organism>
<dbReference type="AlphaFoldDB" id="A0A4S4N7D6"/>
<evidence type="ECO:0000313" key="10">
    <source>
        <dbReference type="Proteomes" id="UP000306602"/>
    </source>
</evidence>